<dbReference type="GeneID" id="20283094"/>
<keyword evidence="2" id="KW-1185">Reference proteome</keyword>
<accession>A0A075LYM9</accession>
<evidence type="ECO:0000313" key="1">
    <source>
        <dbReference type="EMBL" id="AIF71983.1"/>
    </source>
</evidence>
<dbReference type="KEGG" id="vg:20283094"/>
<dbReference type="EMBL" id="KJ489402">
    <property type="protein sequence ID" value="AIF71983.1"/>
    <property type="molecule type" value="Genomic_DNA"/>
</dbReference>
<organism evidence="1 2">
    <name type="scientific">Bacillus phage Riley</name>
    <dbReference type="NCBI Taxonomy" id="1486662"/>
    <lineage>
        <taxon>Viruses</taxon>
        <taxon>Duplodnaviria</taxon>
        <taxon>Heunggongvirae</taxon>
        <taxon>Uroviricota</taxon>
        <taxon>Caudoviricetes</taxon>
        <taxon>Herelleviridae</taxon>
        <taxon>Bastillevirinae</taxon>
        <taxon>Bequatrovirus</taxon>
        <taxon>Bequatrovirus riley</taxon>
    </lineage>
</organism>
<dbReference type="RefSeq" id="YP_009055872.1">
    <property type="nucleotide sequence ID" value="NC_024788.1"/>
</dbReference>
<dbReference type="Proteomes" id="UP000028561">
    <property type="component" value="Segment"/>
</dbReference>
<evidence type="ECO:0000313" key="2">
    <source>
        <dbReference type="Proteomes" id="UP000028561"/>
    </source>
</evidence>
<reference evidence="1 2" key="2">
    <citation type="journal article" date="2016" name="Virology (Lond)">
        <title>Genomic characterization and comparison of seven Myoviridae bacteriophage infecting Bacillus thuringiensis.</title>
        <authorList>
            <person name="Sauder A.B."/>
            <person name="Quinn M.R."/>
            <person name="Brouillette A."/>
            <person name="Caruso S."/>
            <person name="Cresawn S."/>
            <person name="Erill I."/>
            <person name="Lewis L."/>
            <person name="Loesser-Casey K."/>
            <person name="Pate M."/>
            <person name="Scott C."/>
            <person name="Stockwell S."/>
            <person name="Temple L."/>
        </authorList>
    </citation>
    <scope>NUCLEOTIDE SEQUENCE [LARGE SCALE GENOMIC DNA]</scope>
</reference>
<protein>
    <submittedName>
        <fullName evidence="1">Uncharacterized protein</fullName>
    </submittedName>
</protein>
<sequence length="60" mass="7198">METIVEYKYIYKLPNVKWKSFYLNADTDMEALKEAGRIANEHKPENYMVKKETTKVERLV</sequence>
<reference evidence="2" key="1">
    <citation type="submission" date="2014-09" db="EMBL/GenBank/DDBJ databases">
        <title>Genomic characterization and comparison of seven Myoviridae bacteriophage infecting Bacillus thuringiensis.</title>
        <authorList>
            <person name="Sauder A.B."/>
            <person name="McKenzie Q.R."/>
            <person name="Temple L.M."/>
            <person name="Alexis B.K."/>
            <person name="Al-Atrache Z."/>
            <person name="Lewis L.O."/>
            <person name="Loesser-Casey K.E."/>
            <person name="Mitchell K.J."/>
        </authorList>
    </citation>
    <scope>NUCLEOTIDE SEQUENCE [LARGE SCALE GENOMIC DNA]</scope>
</reference>
<proteinExistence type="predicted"/>
<name>A0A075LYM9_9CAUD</name>